<dbReference type="AlphaFoldDB" id="A0AAV9U0V3"/>
<dbReference type="PROSITE" id="PS50181">
    <property type="entry name" value="FBOX"/>
    <property type="match status" value="1"/>
</dbReference>
<evidence type="ECO:0000259" key="2">
    <source>
        <dbReference type="PROSITE" id="PS50181"/>
    </source>
</evidence>
<reference evidence="3 4" key="1">
    <citation type="submission" date="2019-10" db="EMBL/GenBank/DDBJ databases">
        <authorList>
            <person name="Palmer J.M."/>
        </authorList>
    </citation>
    <scope>NUCLEOTIDE SEQUENCE [LARGE SCALE GENOMIC DNA]</scope>
    <source>
        <strain evidence="3 4">TWF730</strain>
    </source>
</reference>
<comment type="caution">
    <text evidence="3">The sequence shown here is derived from an EMBL/GenBank/DDBJ whole genome shotgun (WGS) entry which is preliminary data.</text>
</comment>
<dbReference type="SUPFAM" id="SSF81383">
    <property type="entry name" value="F-box domain"/>
    <property type="match status" value="1"/>
</dbReference>
<feature type="compositionally biased region" description="Low complexity" evidence="1">
    <location>
        <begin position="272"/>
        <end position="286"/>
    </location>
</feature>
<dbReference type="Proteomes" id="UP001373714">
    <property type="component" value="Unassembled WGS sequence"/>
</dbReference>
<organism evidence="3 4">
    <name type="scientific">Orbilia blumenaviensis</name>
    <dbReference type="NCBI Taxonomy" id="1796055"/>
    <lineage>
        <taxon>Eukaryota</taxon>
        <taxon>Fungi</taxon>
        <taxon>Dikarya</taxon>
        <taxon>Ascomycota</taxon>
        <taxon>Pezizomycotina</taxon>
        <taxon>Orbiliomycetes</taxon>
        <taxon>Orbiliales</taxon>
        <taxon>Orbiliaceae</taxon>
        <taxon>Orbilia</taxon>
    </lineage>
</organism>
<name>A0AAV9U0V3_9PEZI</name>
<feature type="region of interest" description="Disordered" evidence="1">
    <location>
        <begin position="267"/>
        <end position="289"/>
    </location>
</feature>
<evidence type="ECO:0000313" key="4">
    <source>
        <dbReference type="Proteomes" id="UP001373714"/>
    </source>
</evidence>
<accession>A0AAV9U0V3</accession>
<proteinExistence type="predicted"/>
<dbReference type="InterPro" id="IPR036047">
    <property type="entry name" value="F-box-like_dom_sf"/>
</dbReference>
<dbReference type="EMBL" id="JAVHNS010000018">
    <property type="protein sequence ID" value="KAK6331324.1"/>
    <property type="molecule type" value="Genomic_DNA"/>
</dbReference>
<dbReference type="SMART" id="SM00256">
    <property type="entry name" value="FBOX"/>
    <property type="match status" value="1"/>
</dbReference>
<protein>
    <recommendedName>
        <fullName evidence="2">F-box domain-containing protein</fullName>
    </recommendedName>
</protein>
<sequence>MQYLPLELQLLILEHSDWEFHQTLSLVCRAWHSFILTSPSIWRNRYQAYNLPKDHANGPRTLFDAPVYHSILSYLTHYVRMDDGVYRACFMRLAQRDSSGPYDRNHRDREPARDMRLLNSAFFMDDPLSIDISSDYNYKGKNVVTREEEEETAASRLDFNNIYAHHRAAPWKWPQIKGHYVPSVGEFLAKNAEAVNRSTEGYYANYNHADVLKIVMKYTKNEDTGRCALEFAVVPLSRDFCNINRGLPTAATATPIGSMSVTTRFRRHYHRSSSSNNSDDGGANSGRTRSMARKWEVVGKLRAMVKRRSRDGRSQLEALGLGGYYDGKELKTLFPPLSTLLVATSTTAVADILGKDLGWDKSD</sequence>
<gene>
    <name evidence="3" type="ORF">TWF730_004406</name>
</gene>
<keyword evidence="4" id="KW-1185">Reference proteome</keyword>
<feature type="domain" description="F-box" evidence="2">
    <location>
        <begin position="1"/>
        <end position="45"/>
    </location>
</feature>
<evidence type="ECO:0000313" key="3">
    <source>
        <dbReference type="EMBL" id="KAK6331324.1"/>
    </source>
</evidence>
<dbReference type="Gene3D" id="1.20.1280.50">
    <property type="match status" value="1"/>
</dbReference>
<dbReference type="Pfam" id="PF12937">
    <property type="entry name" value="F-box-like"/>
    <property type="match status" value="1"/>
</dbReference>
<dbReference type="InterPro" id="IPR001810">
    <property type="entry name" value="F-box_dom"/>
</dbReference>
<evidence type="ECO:0000256" key="1">
    <source>
        <dbReference type="SAM" id="MobiDB-lite"/>
    </source>
</evidence>